<dbReference type="Pfam" id="PF18758">
    <property type="entry name" value="KDZ"/>
    <property type="match status" value="1"/>
</dbReference>
<organism evidence="2 4">
    <name type="scientific">Fistulina hepatica ATCC 64428</name>
    <dbReference type="NCBI Taxonomy" id="1128425"/>
    <lineage>
        <taxon>Eukaryota</taxon>
        <taxon>Fungi</taxon>
        <taxon>Dikarya</taxon>
        <taxon>Basidiomycota</taxon>
        <taxon>Agaricomycotina</taxon>
        <taxon>Agaricomycetes</taxon>
        <taxon>Agaricomycetidae</taxon>
        <taxon>Agaricales</taxon>
        <taxon>Fistulinaceae</taxon>
        <taxon>Fistulina</taxon>
    </lineage>
</organism>
<reference evidence="2 4" key="1">
    <citation type="journal article" date="2015" name="Fungal Genet. Biol.">
        <title>Evolution of novel wood decay mechanisms in Agaricales revealed by the genome sequences of Fistulina hepatica and Cylindrobasidium torrendii.</title>
        <authorList>
            <person name="Floudas D."/>
            <person name="Held B.W."/>
            <person name="Riley R."/>
            <person name="Nagy L.G."/>
            <person name="Koehler G."/>
            <person name="Ransdell A.S."/>
            <person name="Younus H."/>
            <person name="Chow J."/>
            <person name="Chiniquy J."/>
            <person name="Lipzen A."/>
            <person name="Tritt A."/>
            <person name="Sun H."/>
            <person name="Haridas S."/>
            <person name="LaButti K."/>
            <person name="Ohm R.A."/>
            <person name="Kues U."/>
            <person name="Blanchette R.A."/>
            <person name="Grigoriev I.V."/>
            <person name="Minto R.E."/>
            <person name="Hibbett D.S."/>
        </authorList>
    </citation>
    <scope>NUCLEOTIDE SEQUENCE [LARGE SCALE GENOMIC DNA]</scope>
    <source>
        <strain evidence="2 4">ATCC 64428</strain>
    </source>
</reference>
<evidence type="ECO:0008006" key="5">
    <source>
        <dbReference type="Google" id="ProtNLM"/>
    </source>
</evidence>
<keyword evidence="4" id="KW-1185">Reference proteome</keyword>
<protein>
    <recommendedName>
        <fullName evidence="5">CxC1-like cysteine cluster associated with KDZ transposases domain-containing protein</fullName>
    </recommendedName>
</protein>
<feature type="compositionally biased region" description="Basic residues" evidence="1">
    <location>
        <begin position="341"/>
        <end position="350"/>
    </location>
</feature>
<sequence length="428" mass="48207">LYTALPNDARDELLHRELGDASGADDGHWYDDDDNDVLLSGLGQAAPGTEGELFSGAGAEGTFFDLANSVLKRSVHRSSPKGSKLSSLDIPRKRYGDLRTRRNRILQQVISWRLQLPELKRAYLHWKACKTKPDGMDSDADVPISHYDVTLYSFQGIRQEAFPVIPGCSGINEILVSHGAIGATPDSPQVAFTIDFLETYRQLHRVCPRLSLEAVSRALLHLHQRPRKSYLARQLSGAYDAYLDILRSVECDIQVALHRSDIQTQAEYICAPCMYKLENEIPLRPSMLACMDGNNSLKLIDDAFKPGQRRQDGRELRTHRFLEPEEVDRFKDDVANAQAARKAKGRKRSSGHVPDLETPNDDIPWLNMNEMDDGLKEDVNKCVDRWRNAGPEARKKMVELFAVSGIFITLCRHGHVLIMCDMIRSGEL</sequence>
<evidence type="ECO:0000313" key="2">
    <source>
        <dbReference type="EMBL" id="KIY45320.1"/>
    </source>
</evidence>
<evidence type="ECO:0000256" key="1">
    <source>
        <dbReference type="SAM" id="MobiDB-lite"/>
    </source>
</evidence>
<feature type="non-terminal residue" evidence="2">
    <location>
        <position position="1"/>
    </location>
</feature>
<dbReference type="PANTHER" id="PTHR33096:SF1">
    <property type="entry name" value="CXC1-LIKE CYSTEINE CLUSTER ASSOCIATED WITH KDZ TRANSPOSASES DOMAIN-CONTAINING PROTEIN"/>
    <property type="match status" value="1"/>
</dbReference>
<evidence type="ECO:0000313" key="3">
    <source>
        <dbReference type="EMBL" id="KIY48722.1"/>
    </source>
</evidence>
<dbReference type="EMBL" id="KN882056">
    <property type="protein sequence ID" value="KIY45320.1"/>
    <property type="molecule type" value="Genomic_DNA"/>
</dbReference>
<dbReference type="InterPro" id="IPR040521">
    <property type="entry name" value="KDZ"/>
</dbReference>
<gene>
    <name evidence="3" type="ORF">FISHEDRAFT_42800</name>
    <name evidence="2" type="ORF">FISHEDRAFT_49575</name>
</gene>
<dbReference type="OrthoDB" id="2505969at2759"/>
<dbReference type="EMBL" id="KN881821">
    <property type="protein sequence ID" value="KIY48722.1"/>
    <property type="molecule type" value="Genomic_DNA"/>
</dbReference>
<dbReference type="AlphaFoldDB" id="A0A0D7A3M3"/>
<dbReference type="Proteomes" id="UP000054144">
    <property type="component" value="Unassembled WGS sequence"/>
</dbReference>
<name>A0A0D7A3M3_9AGAR</name>
<feature type="region of interest" description="Disordered" evidence="1">
    <location>
        <begin position="340"/>
        <end position="367"/>
    </location>
</feature>
<proteinExistence type="predicted"/>
<dbReference type="PANTHER" id="PTHR33096">
    <property type="entry name" value="CXC2 DOMAIN-CONTAINING PROTEIN"/>
    <property type="match status" value="1"/>
</dbReference>
<accession>A0A0D7A3M3</accession>
<evidence type="ECO:0000313" key="4">
    <source>
        <dbReference type="Proteomes" id="UP000054144"/>
    </source>
</evidence>